<dbReference type="EMBL" id="MZGX01000020">
    <property type="protein sequence ID" value="OPX43195.1"/>
    <property type="molecule type" value="Genomic_DNA"/>
</dbReference>
<dbReference type="STRING" id="48256.CLHUN_29450"/>
<accession>A0A1V4SIA6</accession>
<proteinExistence type="inferred from homology"/>
<dbReference type="InterPro" id="IPR036388">
    <property type="entry name" value="WH-like_DNA-bd_sf"/>
</dbReference>
<dbReference type="Pfam" id="PF21981">
    <property type="entry name" value="RecX_HTH3"/>
    <property type="match status" value="1"/>
</dbReference>
<evidence type="ECO:0000259" key="7">
    <source>
        <dbReference type="Pfam" id="PF21981"/>
    </source>
</evidence>
<dbReference type="InterPro" id="IPR053924">
    <property type="entry name" value="RecX_HTH_2nd"/>
</dbReference>
<dbReference type="Gene3D" id="1.10.10.10">
    <property type="entry name" value="Winged helix-like DNA-binding domain superfamily/Winged helix DNA-binding domain"/>
    <property type="match status" value="3"/>
</dbReference>
<dbReference type="InterPro" id="IPR053926">
    <property type="entry name" value="RecX_HTH_1st"/>
</dbReference>
<feature type="domain" description="RecX first three-helical" evidence="8">
    <location>
        <begin position="61"/>
        <end position="100"/>
    </location>
</feature>
<name>A0A1V4SIA6_RUMHU</name>
<evidence type="ECO:0000259" key="6">
    <source>
        <dbReference type="Pfam" id="PF02631"/>
    </source>
</evidence>
<evidence type="ECO:0000256" key="1">
    <source>
        <dbReference type="ARBA" id="ARBA00004496"/>
    </source>
</evidence>
<comment type="subcellular location">
    <subcellularLocation>
        <location evidence="1 5">Cytoplasm</location>
    </subcellularLocation>
</comment>
<dbReference type="Pfam" id="PF02631">
    <property type="entry name" value="RecX_HTH2"/>
    <property type="match status" value="1"/>
</dbReference>
<dbReference type="HAMAP" id="MF_01114">
    <property type="entry name" value="RecX"/>
    <property type="match status" value="1"/>
</dbReference>
<comment type="caution">
    <text evidence="9">The sequence shown here is derived from an EMBL/GenBank/DDBJ whole genome shotgun (WGS) entry which is preliminary data.</text>
</comment>
<evidence type="ECO:0000256" key="4">
    <source>
        <dbReference type="ARBA" id="ARBA00022490"/>
    </source>
</evidence>
<feature type="domain" description="RecX second three-helical" evidence="6">
    <location>
        <begin position="107"/>
        <end position="148"/>
    </location>
</feature>
<comment type="similarity">
    <text evidence="2 5">Belongs to the RecX family.</text>
</comment>
<evidence type="ECO:0000313" key="9">
    <source>
        <dbReference type="EMBL" id="OPX43195.1"/>
    </source>
</evidence>
<evidence type="ECO:0000313" key="10">
    <source>
        <dbReference type="Proteomes" id="UP000191554"/>
    </source>
</evidence>
<comment type="function">
    <text evidence="5">Modulates RecA activity.</text>
</comment>
<evidence type="ECO:0000256" key="3">
    <source>
        <dbReference type="ARBA" id="ARBA00018111"/>
    </source>
</evidence>
<dbReference type="InterPro" id="IPR003783">
    <property type="entry name" value="Regulatory_RecX"/>
</dbReference>
<dbReference type="AlphaFoldDB" id="A0A1V4SIA6"/>
<reference evidence="9 10" key="1">
    <citation type="submission" date="2017-03" db="EMBL/GenBank/DDBJ databases">
        <title>Genome sequence of Clostridium hungatei DSM 14427.</title>
        <authorList>
            <person name="Poehlein A."/>
            <person name="Daniel R."/>
        </authorList>
    </citation>
    <scope>NUCLEOTIDE SEQUENCE [LARGE SCALE GENOMIC DNA]</scope>
    <source>
        <strain evidence="9 10">DSM 14427</strain>
    </source>
</reference>
<keyword evidence="4 5" id="KW-0963">Cytoplasm</keyword>
<evidence type="ECO:0000256" key="5">
    <source>
        <dbReference type="HAMAP-Rule" id="MF_01114"/>
    </source>
</evidence>
<dbReference type="OrthoDB" id="5421057at2"/>
<dbReference type="RefSeq" id="WP_080065397.1">
    <property type="nucleotide sequence ID" value="NZ_MZGX01000020.1"/>
</dbReference>
<evidence type="ECO:0000256" key="2">
    <source>
        <dbReference type="ARBA" id="ARBA00009695"/>
    </source>
</evidence>
<sequence length="206" mass="23691">MKIISIEKNQKVSSVCTVLLDNNISFSLPKKRIELLELKEGSSLSEETLNYILDTEVYAAARSAAVSFLAMKLRSSWEVSQRLFDMGYEEVVVERVIESLREIGYIDDLDYSRKYISEKTKLKPKASRLLAMELSRRGIPENIIETALDECALDESRLALELLRKRYSRFTYFDDKLIQKMKAFLTGRGFSYSQVSKAISSFLPEE</sequence>
<dbReference type="InterPro" id="IPR053925">
    <property type="entry name" value="RecX_HTH_3rd"/>
</dbReference>
<organism evidence="9 10">
    <name type="scientific">Ruminiclostridium hungatei</name>
    <name type="common">Clostridium hungatei</name>
    <dbReference type="NCBI Taxonomy" id="48256"/>
    <lineage>
        <taxon>Bacteria</taxon>
        <taxon>Bacillati</taxon>
        <taxon>Bacillota</taxon>
        <taxon>Clostridia</taxon>
        <taxon>Eubacteriales</taxon>
        <taxon>Oscillospiraceae</taxon>
        <taxon>Ruminiclostridium</taxon>
    </lineage>
</organism>
<gene>
    <name evidence="5 9" type="primary">recX</name>
    <name evidence="9" type="ORF">CLHUN_29450</name>
</gene>
<dbReference type="PANTHER" id="PTHR33602:SF1">
    <property type="entry name" value="REGULATORY PROTEIN RECX FAMILY PROTEIN"/>
    <property type="match status" value="1"/>
</dbReference>
<dbReference type="GO" id="GO:0005737">
    <property type="term" value="C:cytoplasm"/>
    <property type="evidence" value="ECO:0007669"/>
    <property type="project" value="UniProtKB-SubCell"/>
</dbReference>
<dbReference type="GO" id="GO:0006282">
    <property type="term" value="P:regulation of DNA repair"/>
    <property type="evidence" value="ECO:0007669"/>
    <property type="project" value="UniProtKB-UniRule"/>
</dbReference>
<keyword evidence="10" id="KW-1185">Reference proteome</keyword>
<feature type="domain" description="RecX third three-helical" evidence="7">
    <location>
        <begin position="157"/>
        <end position="199"/>
    </location>
</feature>
<dbReference type="Proteomes" id="UP000191554">
    <property type="component" value="Unassembled WGS sequence"/>
</dbReference>
<evidence type="ECO:0000259" key="8">
    <source>
        <dbReference type="Pfam" id="PF21982"/>
    </source>
</evidence>
<dbReference type="PANTHER" id="PTHR33602">
    <property type="entry name" value="REGULATORY PROTEIN RECX FAMILY PROTEIN"/>
    <property type="match status" value="1"/>
</dbReference>
<protein>
    <recommendedName>
        <fullName evidence="3 5">Regulatory protein RecX</fullName>
    </recommendedName>
</protein>
<dbReference type="Pfam" id="PF21982">
    <property type="entry name" value="RecX_HTH1"/>
    <property type="match status" value="1"/>
</dbReference>